<evidence type="ECO:0000313" key="1">
    <source>
        <dbReference type="EMBL" id="KAJ2977417.1"/>
    </source>
</evidence>
<reference evidence="1" key="1">
    <citation type="submission" date="2022-08" db="EMBL/GenBank/DDBJ databases">
        <title>Genome Sequence of Lecanicillium fungicola.</title>
        <authorList>
            <person name="Buettner E."/>
        </authorList>
    </citation>
    <scope>NUCLEOTIDE SEQUENCE</scope>
    <source>
        <strain evidence="1">Babe33</strain>
    </source>
</reference>
<gene>
    <name evidence="1" type="ORF">NQ176_g4383</name>
</gene>
<protein>
    <submittedName>
        <fullName evidence="1">Uncharacterized protein</fullName>
    </submittedName>
</protein>
<organism evidence="1 2">
    <name type="scientific">Zarea fungicola</name>
    <dbReference type="NCBI Taxonomy" id="93591"/>
    <lineage>
        <taxon>Eukaryota</taxon>
        <taxon>Fungi</taxon>
        <taxon>Dikarya</taxon>
        <taxon>Ascomycota</taxon>
        <taxon>Pezizomycotina</taxon>
        <taxon>Sordariomycetes</taxon>
        <taxon>Hypocreomycetidae</taxon>
        <taxon>Hypocreales</taxon>
        <taxon>Cordycipitaceae</taxon>
        <taxon>Zarea</taxon>
    </lineage>
</organism>
<proteinExistence type="predicted"/>
<keyword evidence="2" id="KW-1185">Reference proteome</keyword>
<dbReference type="Proteomes" id="UP001143910">
    <property type="component" value="Unassembled WGS sequence"/>
</dbReference>
<dbReference type="EMBL" id="JANJQO010000474">
    <property type="protein sequence ID" value="KAJ2977417.1"/>
    <property type="molecule type" value="Genomic_DNA"/>
</dbReference>
<evidence type="ECO:0000313" key="2">
    <source>
        <dbReference type="Proteomes" id="UP001143910"/>
    </source>
</evidence>
<comment type="caution">
    <text evidence="1">The sequence shown here is derived from an EMBL/GenBank/DDBJ whole genome shotgun (WGS) entry which is preliminary data.</text>
</comment>
<name>A0ACC1NEV8_9HYPO</name>
<accession>A0ACC1NEV8</accession>
<sequence length="573" mass="60451">MDEAQSKSLAMPDAPPQSSTTSASIRSAERMAEEGGATKDAVDEGAVSGFKLILLMTALVLVSFLVMLDASIVATAIPKITTQFHSLTDVGWYGSAYLLANCALQPLAGKLYTLFGAKAVYSSFFFLFELGSLLCGVATSSKMFIVSRAIAGLGGAGLINGAITIISASIPLHKRPAYIGGIMGLSQMGVVIGPLIGGAFTQYSTWRWCFYLNLPIGGVVAIGLAFVAIPDSHQPREDTILRTLATKLDIGGFTLFAGSVIQLLLALEWGGNTYAWNSATIIGLFCGSGCNFILFLVWERYQGEEALIPLSLLKNRIVGVICCVAFFFFAMMQLVTFYLPIYFQSVRGDSPMMSGVHVLPTIIGQLIAIVFSGAAVLVLAVTKLGYYIPFAAASSAIASVGQGLLSTLEPDSSIGKWLGYQVIVGIGRGLGLQMTFVAIQNNLTGPVMAIGTSLLTFVQILGGSVILSMGQTVFTASLRDTVPVYATGTTAAQVIAVGATGLRETFTNPEVLAGVLLAYSKSIGRVYYLAIGCSGVAFLLSFGMGWKDIRQKEEAIPEVPGAKEVKEVKESGP</sequence>